<gene>
    <name evidence="1" type="ORF">A4H97_04695</name>
</gene>
<accession>A0A1V9ELK2</accession>
<dbReference type="InterPro" id="IPR027038">
    <property type="entry name" value="RanGap"/>
</dbReference>
<evidence type="ECO:0000313" key="1">
    <source>
        <dbReference type="EMBL" id="OQP46824.1"/>
    </source>
</evidence>
<proteinExistence type="predicted"/>
<dbReference type="PANTHER" id="PTHR24113">
    <property type="entry name" value="RAN GTPASE-ACTIVATING PROTEIN 1"/>
    <property type="match status" value="1"/>
</dbReference>
<dbReference type="RefSeq" id="WP_165758947.1">
    <property type="nucleotide sequence ID" value="NZ_FOCZ01000002.1"/>
</dbReference>
<dbReference type="Gene3D" id="3.80.10.10">
    <property type="entry name" value="Ribonuclease Inhibitor"/>
    <property type="match status" value="2"/>
</dbReference>
<sequence>MQPNQIHCPVDHVKADFPFPQKNLQPVIDFLNSNAPLPAINTAFPVGTITADGRLDMCKQQLGIRGLEQVAIPLMNNQVVKHLLLGTNAFGNVGAAAVAKLVAANHSIETVYLGCNYIEQEGCKAICEAVEVSPSVKSIWFKRNPIGAESMPAIIKMLSGNKQLRTLDLVNTRAGEGFYILFEYMEQNDSVERLYLSGNFLTANTMKYVGKMLARNKHLKSLYLSVNNIGDEGVAALIPGLAVNSTLEELSLASCGITGKGMELLFTTLQTNDNLKSLDLGYAPSTKVLEAKANELSDASAALLVELIERRPNLINLNLGKMSLPEVERNRLIEAMSRRNGSLEMSRYQSEKTYPAHADSIAIKSVYR</sequence>
<organism evidence="1 2">
    <name type="scientific">Niastella yeongjuensis</name>
    <dbReference type="NCBI Taxonomy" id="354355"/>
    <lineage>
        <taxon>Bacteria</taxon>
        <taxon>Pseudomonadati</taxon>
        <taxon>Bacteroidota</taxon>
        <taxon>Chitinophagia</taxon>
        <taxon>Chitinophagales</taxon>
        <taxon>Chitinophagaceae</taxon>
        <taxon>Niastella</taxon>
    </lineage>
</organism>
<keyword evidence="2" id="KW-1185">Reference proteome</keyword>
<dbReference type="InterPro" id="IPR001611">
    <property type="entry name" value="Leu-rich_rpt"/>
</dbReference>
<dbReference type="EMBL" id="LVXG01000023">
    <property type="protein sequence ID" value="OQP46824.1"/>
    <property type="molecule type" value="Genomic_DNA"/>
</dbReference>
<reference evidence="2" key="1">
    <citation type="submission" date="2016-04" db="EMBL/GenBank/DDBJ databases">
        <authorList>
            <person name="Chen L."/>
            <person name="Zhuang W."/>
            <person name="Wang G."/>
        </authorList>
    </citation>
    <scope>NUCLEOTIDE SEQUENCE [LARGE SCALE GENOMIC DNA]</scope>
    <source>
        <strain evidence="2">17621</strain>
    </source>
</reference>
<dbReference type="SUPFAM" id="SSF52047">
    <property type="entry name" value="RNI-like"/>
    <property type="match status" value="1"/>
</dbReference>
<comment type="caution">
    <text evidence="1">The sequence shown here is derived from an EMBL/GenBank/DDBJ whole genome shotgun (WGS) entry which is preliminary data.</text>
</comment>
<name>A0A1V9ELK2_9BACT</name>
<dbReference type="SMART" id="SM00368">
    <property type="entry name" value="LRR_RI"/>
    <property type="match status" value="5"/>
</dbReference>
<dbReference type="STRING" id="354355.SAMN05660816_00962"/>
<dbReference type="GO" id="GO:0005096">
    <property type="term" value="F:GTPase activator activity"/>
    <property type="evidence" value="ECO:0007669"/>
    <property type="project" value="InterPro"/>
</dbReference>
<dbReference type="AlphaFoldDB" id="A0A1V9ELK2"/>
<dbReference type="Proteomes" id="UP000192610">
    <property type="component" value="Unassembled WGS sequence"/>
</dbReference>
<dbReference type="Pfam" id="PF13516">
    <property type="entry name" value="LRR_6"/>
    <property type="match status" value="3"/>
</dbReference>
<dbReference type="InterPro" id="IPR032675">
    <property type="entry name" value="LRR_dom_sf"/>
</dbReference>
<protein>
    <submittedName>
        <fullName evidence="1">Uncharacterized protein</fullName>
    </submittedName>
</protein>
<evidence type="ECO:0000313" key="2">
    <source>
        <dbReference type="Proteomes" id="UP000192610"/>
    </source>
</evidence>